<feature type="chain" id="PRO_5017178659" evidence="1">
    <location>
        <begin position="20"/>
        <end position="99"/>
    </location>
</feature>
<gene>
    <name evidence="2" type="ORF">PHISCL_07754</name>
</gene>
<keyword evidence="3" id="KW-1185">Reference proteome</keyword>
<evidence type="ECO:0000313" key="2">
    <source>
        <dbReference type="EMBL" id="RJE19906.1"/>
    </source>
</evidence>
<dbReference type="Proteomes" id="UP000266188">
    <property type="component" value="Unassembled WGS sequence"/>
</dbReference>
<sequence>MKLGLSISALFLAAGTVAAYDEYSCIDSKCQAECTPTDGGRNGDVVGPKVGGSPWCYLQAATEDTTMQCSGKLGCKLQYDSKVACVTKDGEPELGGCGV</sequence>
<dbReference type="AlphaFoldDB" id="A0A3A2ZAG8"/>
<name>A0A3A2ZAG8_9EURO</name>
<reference evidence="3" key="1">
    <citation type="submission" date="2017-02" db="EMBL/GenBank/DDBJ databases">
        <authorList>
            <person name="Tafer H."/>
            <person name="Lopandic K."/>
        </authorList>
    </citation>
    <scope>NUCLEOTIDE SEQUENCE [LARGE SCALE GENOMIC DNA]</scope>
    <source>
        <strain evidence="3">CBS 366.77</strain>
    </source>
</reference>
<proteinExistence type="predicted"/>
<evidence type="ECO:0000256" key="1">
    <source>
        <dbReference type="SAM" id="SignalP"/>
    </source>
</evidence>
<organism evidence="2 3">
    <name type="scientific">Aspergillus sclerotialis</name>
    <dbReference type="NCBI Taxonomy" id="2070753"/>
    <lineage>
        <taxon>Eukaryota</taxon>
        <taxon>Fungi</taxon>
        <taxon>Dikarya</taxon>
        <taxon>Ascomycota</taxon>
        <taxon>Pezizomycotina</taxon>
        <taxon>Eurotiomycetes</taxon>
        <taxon>Eurotiomycetidae</taxon>
        <taxon>Eurotiales</taxon>
        <taxon>Aspergillaceae</taxon>
        <taxon>Aspergillus</taxon>
        <taxon>Aspergillus subgen. Polypaecilum</taxon>
    </lineage>
</organism>
<comment type="caution">
    <text evidence="2">The sequence shown here is derived from an EMBL/GenBank/DDBJ whole genome shotgun (WGS) entry which is preliminary data.</text>
</comment>
<feature type="signal peptide" evidence="1">
    <location>
        <begin position="1"/>
        <end position="19"/>
    </location>
</feature>
<evidence type="ECO:0000313" key="3">
    <source>
        <dbReference type="Proteomes" id="UP000266188"/>
    </source>
</evidence>
<protein>
    <submittedName>
        <fullName evidence="2">Uncharacterized protein</fullName>
    </submittedName>
</protein>
<keyword evidence="1" id="KW-0732">Signal</keyword>
<accession>A0A3A2ZAG8</accession>
<dbReference type="EMBL" id="MVGC01000358">
    <property type="protein sequence ID" value="RJE19906.1"/>
    <property type="molecule type" value="Genomic_DNA"/>
</dbReference>